<proteinExistence type="predicted"/>
<dbReference type="Proteomes" id="UP000276133">
    <property type="component" value="Unassembled WGS sequence"/>
</dbReference>
<evidence type="ECO:0000313" key="1">
    <source>
        <dbReference type="EMBL" id="RNA16609.1"/>
    </source>
</evidence>
<name>A0A3M7QZG4_BRAPC</name>
<dbReference type="AlphaFoldDB" id="A0A3M7QZG4"/>
<gene>
    <name evidence="1" type="ORF">BpHYR1_011535</name>
</gene>
<comment type="caution">
    <text evidence="1">The sequence shown here is derived from an EMBL/GenBank/DDBJ whole genome shotgun (WGS) entry which is preliminary data.</text>
</comment>
<evidence type="ECO:0000313" key="2">
    <source>
        <dbReference type="Proteomes" id="UP000276133"/>
    </source>
</evidence>
<accession>A0A3M7QZG4</accession>
<dbReference type="EMBL" id="REGN01004671">
    <property type="protein sequence ID" value="RNA16609.1"/>
    <property type="molecule type" value="Genomic_DNA"/>
</dbReference>
<keyword evidence="2" id="KW-1185">Reference proteome</keyword>
<sequence>MLLDHLRKAENIYDCPWTIVREGYKTLKINMLSFSFSIKEESFSLNHHDHNLNKKYKIFAFFDKISFYTKSAFWVICSNMSDCISTVCHYILNIIKILSFFFGEIIPNRLGLRIKISGEFLIAKCRFFSNLSKNLASMVYQNGFDQRQNQSLHVVS</sequence>
<organism evidence="1 2">
    <name type="scientific">Brachionus plicatilis</name>
    <name type="common">Marine rotifer</name>
    <name type="synonym">Brachionus muelleri</name>
    <dbReference type="NCBI Taxonomy" id="10195"/>
    <lineage>
        <taxon>Eukaryota</taxon>
        <taxon>Metazoa</taxon>
        <taxon>Spiralia</taxon>
        <taxon>Gnathifera</taxon>
        <taxon>Rotifera</taxon>
        <taxon>Eurotatoria</taxon>
        <taxon>Monogononta</taxon>
        <taxon>Pseudotrocha</taxon>
        <taxon>Ploima</taxon>
        <taxon>Brachionidae</taxon>
        <taxon>Brachionus</taxon>
    </lineage>
</organism>
<reference evidence="1 2" key="1">
    <citation type="journal article" date="2018" name="Sci. Rep.">
        <title>Genomic signatures of local adaptation to the degree of environmental predictability in rotifers.</title>
        <authorList>
            <person name="Franch-Gras L."/>
            <person name="Hahn C."/>
            <person name="Garcia-Roger E.M."/>
            <person name="Carmona M.J."/>
            <person name="Serra M."/>
            <person name="Gomez A."/>
        </authorList>
    </citation>
    <scope>NUCLEOTIDE SEQUENCE [LARGE SCALE GENOMIC DNA]</scope>
    <source>
        <strain evidence="1">HYR1</strain>
    </source>
</reference>
<protein>
    <submittedName>
        <fullName evidence="1">Uncharacterized protein</fullName>
    </submittedName>
</protein>